<dbReference type="Proteomes" id="UP001489719">
    <property type="component" value="Unassembled WGS sequence"/>
</dbReference>
<proteinExistence type="predicted"/>
<organism evidence="1 2">
    <name type="scientific">Lipomyces orientalis</name>
    <dbReference type="NCBI Taxonomy" id="1233043"/>
    <lineage>
        <taxon>Eukaryota</taxon>
        <taxon>Fungi</taxon>
        <taxon>Dikarya</taxon>
        <taxon>Ascomycota</taxon>
        <taxon>Saccharomycotina</taxon>
        <taxon>Lipomycetes</taxon>
        <taxon>Lipomycetales</taxon>
        <taxon>Lipomycetaceae</taxon>
        <taxon>Lipomyces</taxon>
    </lineage>
</organism>
<evidence type="ECO:0000313" key="2">
    <source>
        <dbReference type="Proteomes" id="UP001489719"/>
    </source>
</evidence>
<gene>
    <name evidence="1" type="ORF">V1517DRAFT_318555</name>
</gene>
<accession>A0ACC3TSB4</accession>
<dbReference type="EMBL" id="MU970054">
    <property type="protein sequence ID" value="KAK9324032.1"/>
    <property type="molecule type" value="Genomic_DNA"/>
</dbReference>
<sequence length="499" mass="53176">MATRKILIARPPQATGSSSGPLPESAAPTKSGDARRLTPAARSGRSRTGSFAASQSQQHRRDANVRTKFVIRRLPPLYTEAEFKNVTAEYINPETVEWSYYVQGKMHRSKSTPMTFSRAYAKFKDVESLIAFNKAFGGKVVKDARGNESAMQIEFAPYEKVPRTKVKVDSRQGTIDNDPEYLAFQESLSLPRLPAAPPVPGGSTESGEGLNGVQTTPLIEYLRTLKSGKKSRGASATRSGKKEREKEKKEKKKREKTKKSKGPENGVEKKKPDVAADAVAKQSPSLSGSAESSPTAVKTDETSNTVKEKRRRSRGGRDKKRKELQPHSQVLQPDQQAAATPKPMALTPQSSTTGPPSTSVNAISSRTPAPAPLLSSNPSVTLPQVTARVPSQPALKRSQGNPKHSRQASEVSASGDAKSQSRHRRGAGGRGGKGEVKTSMLPINAATASASSEGGSATTSSAVDSNGRSSHRGRRHNGVNRGNNDGSRGTASGGPPPAT</sequence>
<name>A0ACC3TSB4_9ASCO</name>
<comment type="caution">
    <text evidence="1">The sequence shown here is derived from an EMBL/GenBank/DDBJ whole genome shotgun (WGS) entry which is preliminary data.</text>
</comment>
<keyword evidence="2" id="KW-1185">Reference proteome</keyword>
<evidence type="ECO:0000313" key="1">
    <source>
        <dbReference type="EMBL" id="KAK9324032.1"/>
    </source>
</evidence>
<protein>
    <submittedName>
        <fullName evidence="1">Smg-4/UPF3 family-domain-containing protein</fullName>
    </submittedName>
</protein>
<reference evidence="2" key="1">
    <citation type="journal article" date="2024" name="Front. Bioeng. Biotechnol.">
        <title>Genome-scale model development and genomic sequencing of the oleaginous clade Lipomyces.</title>
        <authorList>
            <person name="Czajka J.J."/>
            <person name="Han Y."/>
            <person name="Kim J."/>
            <person name="Mondo S.J."/>
            <person name="Hofstad B.A."/>
            <person name="Robles A."/>
            <person name="Haridas S."/>
            <person name="Riley R."/>
            <person name="LaButti K."/>
            <person name="Pangilinan J."/>
            <person name="Andreopoulos W."/>
            <person name="Lipzen A."/>
            <person name="Yan J."/>
            <person name="Wang M."/>
            <person name="Ng V."/>
            <person name="Grigoriev I.V."/>
            <person name="Spatafora J.W."/>
            <person name="Magnuson J.K."/>
            <person name="Baker S.E."/>
            <person name="Pomraning K.R."/>
        </authorList>
    </citation>
    <scope>NUCLEOTIDE SEQUENCE [LARGE SCALE GENOMIC DNA]</scope>
    <source>
        <strain evidence="2">CBS 10300</strain>
    </source>
</reference>